<feature type="transmembrane region" description="Helical" evidence="10">
    <location>
        <begin position="350"/>
        <end position="368"/>
    </location>
</feature>
<dbReference type="Proteomes" id="UP001431429">
    <property type="component" value="Unassembled WGS sequence"/>
</dbReference>
<comment type="caution">
    <text evidence="11">The sequence shown here is derived from an EMBL/GenBank/DDBJ whole genome shotgun (WGS) entry which is preliminary data.</text>
</comment>
<evidence type="ECO:0000256" key="3">
    <source>
        <dbReference type="ARBA" id="ARBA00022502"/>
    </source>
</evidence>
<keyword evidence="9 10" id="KW-0472">Membrane</keyword>
<evidence type="ECO:0000256" key="6">
    <source>
        <dbReference type="ARBA" id="ARBA00022692"/>
    </source>
</evidence>
<evidence type="ECO:0000313" key="11">
    <source>
        <dbReference type="EMBL" id="MCM2391299.1"/>
    </source>
</evidence>
<reference evidence="11" key="1">
    <citation type="submission" date="2022-06" db="EMBL/GenBank/DDBJ databases">
        <title>Genome public.</title>
        <authorList>
            <person name="Sun Q."/>
        </authorList>
    </citation>
    <scope>NUCLEOTIDE SEQUENCE</scope>
    <source>
        <strain evidence="11">CWNU-1</strain>
    </source>
</reference>
<keyword evidence="8 10" id="KW-1133">Transmembrane helix</keyword>
<evidence type="ECO:0000256" key="7">
    <source>
        <dbReference type="ARBA" id="ARBA00022824"/>
    </source>
</evidence>
<dbReference type="PANTHER" id="PTHR12468">
    <property type="entry name" value="GPI MANNOSYLTRANSFERASE 2"/>
    <property type="match status" value="1"/>
</dbReference>
<name>A0ABT0UTI8_9ACTN</name>
<evidence type="ECO:0000256" key="10">
    <source>
        <dbReference type="SAM" id="Phobius"/>
    </source>
</evidence>
<evidence type="ECO:0000256" key="8">
    <source>
        <dbReference type="ARBA" id="ARBA00022989"/>
    </source>
</evidence>
<evidence type="ECO:0000256" key="2">
    <source>
        <dbReference type="ARBA" id="ARBA00004687"/>
    </source>
</evidence>
<sequence length="423" mass="44836">MPARRCPLSAETSADPAATLAATVGADGRYVPPWRAALLRAAPAIGLFAAARLLGLVVMALWAGHIDRQPRRILARAWDSDWYLLIADHGYGRVLRWPDGAVQSDLAFFPLYPGLVRAVTSVVPVTSGSAGLLISWTAAGAAAWGVYAIGERLHGRRTATALVLLWGLLPHSVVLSMAYTEPLLTAFAAWALYAVLTGRWLWAGALSALAGFSRPNGIAVAAAVIAVAGWTLWRAYRTPDGRSPDGRTPKGRALRGRGGWRIWTAAALAPTGWCGYVLYVGVRTGDPLGGYFAVQRGWTSKFDFGAGALRVVRDIVLRPTLLSLVMALLVVLVSLVLFVLLALDRPPMALLVYTGVLVLITVGGSGFFESKPRFLLPAFPLLIPAARALAKARPGTAAVLAIALAGLSFAYGAYLLTLSPIAL</sequence>
<evidence type="ECO:0008006" key="13">
    <source>
        <dbReference type="Google" id="ProtNLM"/>
    </source>
</evidence>
<dbReference type="PANTHER" id="PTHR12468:SF2">
    <property type="entry name" value="GPI MANNOSYLTRANSFERASE 2"/>
    <property type="match status" value="1"/>
</dbReference>
<feature type="transmembrane region" description="Helical" evidence="10">
    <location>
        <begin position="321"/>
        <end position="343"/>
    </location>
</feature>
<feature type="transmembrane region" description="Helical" evidence="10">
    <location>
        <begin position="161"/>
        <end position="180"/>
    </location>
</feature>
<comment type="pathway">
    <text evidence="2">Glycolipid biosynthesis; glycosylphosphatidylinositol-anchor biosynthesis.</text>
</comment>
<evidence type="ECO:0000256" key="1">
    <source>
        <dbReference type="ARBA" id="ARBA00004477"/>
    </source>
</evidence>
<evidence type="ECO:0000256" key="4">
    <source>
        <dbReference type="ARBA" id="ARBA00022676"/>
    </source>
</evidence>
<dbReference type="InterPro" id="IPR007315">
    <property type="entry name" value="PIG-V/Gpi18"/>
</dbReference>
<protein>
    <recommendedName>
        <fullName evidence="13">Integral membrane protein</fullName>
    </recommendedName>
</protein>
<feature type="transmembrane region" description="Helical" evidence="10">
    <location>
        <begin position="397"/>
        <end position="417"/>
    </location>
</feature>
<accession>A0ABT0UTI8</accession>
<dbReference type="RefSeq" id="WP_250921617.1">
    <property type="nucleotide sequence ID" value="NZ_JAMQAW010000029.1"/>
</dbReference>
<gene>
    <name evidence="11" type="ORF">NBG84_23905</name>
</gene>
<keyword evidence="6 10" id="KW-0812">Transmembrane</keyword>
<comment type="subcellular location">
    <subcellularLocation>
        <location evidence="1">Endoplasmic reticulum membrane</location>
        <topology evidence="1">Multi-pass membrane protein</topology>
    </subcellularLocation>
</comment>
<feature type="transmembrane region" description="Helical" evidence="10">
    <location>
        <begin position="218"/>
        <end position="237"/>
    </location>
</feature>
<keyword evidence="12" id="KW-1185">Reference proteome</keyword>
<evidence type="ECO:0000256" key="9">
    <source>
        <dbReference type="ARBA" id="ARBA00023136"/>
    </source>
</evidence>
<evidence type="ECO:0000256" key="5">
    <source>
        <dbReference type="ARBA" id="ARBA00022679"/>
    </source>
</evidence>
<evidence type="ECO:0000313" key="12">
    <source>
        <dbReference type="Proteomes" id="UP001431429"/>
    </source>
</evidence>
<feature type="transmembrane region" description="Helical" evidence="10">
    <location>
        <begin position="187"/>
        <end position="212"/>
    </location>
</feature>
<keyword evidence="3" id="KW-0337">GPI-anchor biosynthesis</keyword>
<keyword evidence="4" id="KW-0328">Glycosyltransferase</keyword>
<feature type="transmembrane region" description="Helical" evidence="10">
    <location>
        <begin position="258"/>
        <end position="279"/>
    </location>
</feature>
<dbReference type="EMBL" id="JAMQAW010000029">
    <property type="protein sequence ID" value="MCM2391299.1"/>
    <property type="molecule type" value="Genomic_DNA"/>
</dbReference>
<proteinExistence type="predicted"/>
<keyword evidence="5" id="KW-0808">Transferase</keyword>
<keyword evidence="7" id="KW-0256">Endoplasmic reticulum</keyword>
<feature type="transmembrane region" description="Helical" evidence="10">
    <location>
        <begin position="130"/>
        <end position="149"/>
    </location>
</feature>
<feature type="transmembrane region" description="Helical" evidence="10">
    <location>
        <begin position="41"/>
        <end position="63"/>
    </location>
</feature>
<organism evidence="11 12">
    <name type="scientific">Streptomyces albipurpureus</name>
    <dbReference type="NCBI Taxonomy" id="2897419"/>
    <lineage>
        <taxon>Bacteria</taxon>
        <taxon>Bacillati</taxon>
        <taxon>Actinomycetota</taxon>
        <taxon>Actinomycetes</taxon>
        <taxon>Kitasatosporales</taxon>
        <taxon>Streptomycetaceae</taxon>
        <taxon>Streptomyces</taxon>
    </lineage>
</organism>